<evidence type="ECO:0000313" key="3">
    <source>
        <dbReference type="Proteomes" id="UP000824070"/>
    </source>
</evidence>
<proteinExistence type="predicted"/>
<dbReference type="Proteomes" id="UP000824070">
    <property type="component" value="Unassembled WGS sequence"/>
</dbReference>
<name>A0A9D1S387_9FIRM</name>
<reference evidence="2" key="2">
    <citation type="journal article" date="2021" name="PeerJ">
        <title>Extensive microbial diversity within the chicken gut microbiome revealed by metagenomics and culture.</title>
        <authorList>
            <person name="Gilroy R."/>
            <person name="Ravi A."/>
            <person name="Getino M."/>
            <person name="Pursley I."/>
            <person name="Horton D.L."/>
            <person name="Alikhan N.F."/>
            <person name="Baker D."/>
            <person name="Gharbi K."/>
            <person name="Hall N."/>
            <person name="Watson M."/>
            <person name="Adriaenssens E.M."/>
            <person name="Foster-Nyarko E."/>
            <person name="Jarju S."/>
            <person name="Secka A."/>
            <person name="Antonio M."/>
            <person name="Oren A."/>
            <person name="Chaudhuri R.R."/>
            <person name="La Ragione R."/>
            <person name="Hildebrand F."/>
            <person name="Pallen M.J."/>
        </authorList>
    </citation>
    <scope>NUCLEOTIDE SEQUENCE</scope>
    <source>
        <strain evidence="2">ChiGjej1B1-22543</strain>
    </source>
</reference>
<feature type="transmembrane region" description="Helical" evidence="1">
    <location>
        <begin position="50"/>
        <end position="69"/>
    </location>
</feature>
<evidence type="ECO:0000256" key="1">
    <source>
        <dbReference type="SAM" id="Phobius"/>
    </source>
</evidence>
<feature type="transmembrane region" description="Helical" evidence="1">
    <location>
        <begin position="81"/>
        <end position="104"/>
    </location>
</feature>
<dbReference type="EMBL" id="DVMV01000025">
    <property type="protein sequence ID" value="HIU45381.1"/>
    <property type="molecule type" value="Genomic_DNA"/>
</dbReference>
<evidence type="ECO:0000313" key="2">
    <source>
        <dbReference type="EMBL" id="HIU45381.1"/>
    </source>
</evidence>
<keyword evidence="1" id="KW-0472">Membrane</keyword>
<feature type="transmembrane region" description="Helical" evidence="1">
    <location>
        <begin position="21"/>
        <end position="38"/>
    </location>
</feature>
<comment type="caution">
    <text evidence="2">The sequence shown here is derived from an EMBL/GenBank/DDBJ whole genome shotgun (WGS) entry which is preliminary data.</text>
</comment>
<gene>
    <name evidence="2" type="ORF">IAC52_03685</name>
</gene>
<protein>
    <submittedName>
        <fullName evidence="2">Uncharacterized protein</fullName>
    </submittedName>
</protein>
<organism evidence="2 3">
    <name type="scientific">Candidatus Alloenteromonas pullicola</name>
    <dbReference type="NCBI Taxonomy" id="2840784"/>
    <lineage>
        <taxon>Bacteria</taxon>
        <taxon>Bacillati</taxon>
        <taxon>Bacillota</taxon>
        <taxon>Bacillota incertae sedis</taxon>
        <taxon>Candidatus Alloenteromonas</taxon>
    </lineage>
</organism>
<sequence>MKRGDGEEIASKGIAKTAATALVIGSLACFVCLVYLLAGTKERPELPVMLSFAIPYGLVLLSMGVIGMIALTNAEKRGYRYLASISSIAGGAVLVGLGIGLWAGLGSSSLGGSVIGIGVCVAGVGVAALLSVKEDRSK</sequence>
<keyword evidence="1" id="KW-1133">Transmembrane helix</keyword>
<keyword evidence="1" id="KW-0812">Transmembrane</keyword>
<reference evidence="2" key="1">
    <citation type="submission" date="2020-10" db="EMBL/GenBank/DDBJ databases">
        <authorList>
            <person name="Gilroy R."/>
        </authorList>
    </citation>
    <scope>NUCLEOTIDE SEQUENCE</scope>
    <source>
        <strain evidence="2">ChiGjej1B1-22543</strain>
    </source>
</reference>
<feature type="transmembrane region" description="Helical" evidence="1">
    <location>
        <begin position="110"/>
        <end position="132"/>
    </location>
</feature>
<accession>A0A9D1S387</accession>
<dbReference type="AlphaFoldDB" id="A0A9D1S387"/>
<dbReference type="PROSITE" id="PS51257">
    <property type="entry name" value="PROKAR_LIPOPROTEIN"/>
    <property type="match status" value="1"/>
</dbReference>